<evidence type="ECO:0000256" key="8">
    <source>
        <dbReference type="ARBA" id="ARBA00022741"/>
    </source>
</evidence>
<keyword evidence="6 15" id="KW-0808">Transferase</keyword>
<dbReference type="Gene3D" id="2.40.30.30">
    <property type="entry name" value="Riboflavin kinase-like"/>
    <property type="match status" value="1"/>
</dbReference>
<name>A0A432VPZ2_9GAMM</name>
<evidence type="ECO:0000256" key="3">
    <source>
        <dbReference type="ARBA" id="ARBA00005201"/>
    </source>
</evidence>
<dbReference type="InterPro" id="IPR014729">
    <property type="entry name" value="Rossmann-like_a/b/a_fold"/>
</dbReference>
<dbReference type="Proteomes" id="UP000288212">
    <property type="component" value="Unassembled WGS sequence"/>
</dbReference>
<keyword evidence="10 15" id="KW-0274">FAD</keyword>
<keyword evidence="12" id="KW-0511">Multifunctional enzyme</keyword>
<evidence type="ECO:0000256" key="15">
    <source>
        <dbReference type="PIRNR" id="PIRNR004491"/>
    </source>
</evidence>
<keyword evidence="7 15" id="KW-0548">Nucleotidyltransferase</keyword>
<comment type="function">
    <text evidence="1">Catalyzes the phosphorylation of riboflavin to FMN followed by the adenylation of FMN to FAD.</text>
</comment>
<dbReference type="InterPro" id="IPR002606">
    <property type="entry name" value="Riboflavin_kinase_bac"/>
</dbReference>
<dbReference type="PANTHER" id="PTHR22749:SF6">
    <property type="entry name" value="RIBOFLAVIN KINASE"/>
    <property type="match status" value="1"/>
</dbReference>
<evidence type="ECO:0000256" key="5">
    <source>
        <dbReference type="ARBA" id="ARBA00022643"/>
    </source>
</evidence>
<dbReference type="CDD" id="cd02064">
    <property type="entry name" value="FAD_synthetase_N"/>
    <property type="match status" value="1"/>
</dbReference>
<dbReference type="NCBIfam" id="NF004163">
    <property type="entry name" value="PRK05627.1-6"/>
    <property type="match status" value="1"/>
</dbReference>
<comment type="catalytic activity">
    <reaction evidence="13 15">
        <text>riboflavin + ATP = FMN + ADP + H(+)</text>
        <dbReference type="Rhea" id="RHEA:14357"/>
        <dbReference type="ChEBI" id="CHEBI:15378"/>
        <dbReference type="ChEBI" id="CHEBI:30616"/>
        <dbReference type="ChEBI" id="CHEBI:57986"/>
        <dbReference type="ChEBI" id="CHEBI:58210"/>
        <dbReference type="ChEBI" id="CHEBI:456216"/>
        <dbReference type="EC" id="2.7.1.26"/>
    </reaction>
</comment>
<dbReference type="InterPro" id="IPR015865">
    <property type="entry name" value="Riboflavin_kinase_bac/euk"/>
</dbReference>
<sequence length="332" mass="36568">MELIRGLHNIKPKHRRCVLTIGNFDGVHLGHQAVLARVREQAATYGVPAAVMIFEPQPLELFAPEKAPARLSRWQDKFRALSDNGMDRVLLTQFNARFANLTAEQFIEDVLVAKLGVKLLVVGDDFRFGKGRTGDFKLLQQAGKHFGFDVIDTASYRTEEIRVSSTAIRSALATADFAAAERMLGRPFSFVGRVRHGAKRGRTIGFPTANIALQRLHSPLHGVYMVNVEAAGKLYGGVANVGRKPTVAGDKELLEVHIFDFQPTAAMPDLYGQTLRVTPLVWLRDEQQFADFAALQAQIKADADTARALFAAMHDEQNNSDSAAAELTNSSK</sequence>
<dbReference type="SUPFAM" id="SSF52374">
    <property type="entry name" value="Nucleotidylyl transferase"/>
    <property type="match status" value="1"/>
</dbReference>
<evidence type="ECO:0000256" key="10">
    <source>
        <dbReference type="ARBA" id="ARBA00022827"/>
    </source>
</evidence>
<dbReference type="NCBIfam" id="NF004159">
    <property type="entry name" value="PRK05627.1-2"/>
    <property type="match status" value="1"/>
</dbReference>
<dbReference type="SMART" id="SM00904">
    <property type="entry name" value="Flavokinase"/>
    <property type="match status" value="1"/>
</dbReference>
<evidence type="ECO:0000313" key="17">
    <source>
        <dbReference type="EMBL" id="RUO18232.1"/>
    </source>
</evidence>
<reference evidence="17 18" key="1">
    <citation type="journal article" date="2011" name="Front. Microbiol.">
        <title>Genomic signatures of strain selection and enhancement in Bacillus atrophaeus var. globigii, a historical biowarfare simulant.</title>
        <authorList>
            <person name="Gibbons H.S."/>
            <person name="Broomall S.M."/>
            <person name="McNew L.A."/>
            <person name="Daligault H."/>
            <person name="Chapman C."/>
            <person name="Bruce D."/>
            <person name="Karavis M."/>
            <person name="Krepps M."/>
            <person name="McGregor P.A."/>
            <person name="Hong C."/>
            <person name="Park K.H."/>
            <person name="Akmal A."/>
            <person name="Feldman A."/>
            <person name="Lin J.S."/>
            <person name="Chang W.E."/>
            <person name="Higgs B.W."/>
            <person name="Demirev P."/>
            <person name="Lindquist J."/>
            <person name="Liem A."/>
            <person name="Fochler E."/>
            <person name="Read T.D."/>
            <person name="Tapia R."/>
            <person name="Johnson S."/>
            <person name="Bishop-Lilly K.A."/>
            <person name="Detter C."/>
            <person name="Han C."/>
            <person name="Sozhamannan S."/>
            <person name="Rosenzweig C.N."/>
            <person name="Skowronski E.W."/>
        </authorList>
    </citation>
    <scope>NUCLEOTIDE SEQUENCE [LARGE SCALE GENOMIC DNA]</scope>
    <source>
        <strain evidence="17 18">AK5</strain>
    </source>
</reference>
<dbReference type="RefSeq" id="WP_126794272.1">
    <property type="nucleotide sequence ID" value="NZ_PIPI01000010.1"/>
</dbReference>
<evidence type="ECO:0000256" key="2">
    <source>
        <dbReference type="ARBA" id="ARBA00004726"/>
    </source>
</evidence>
<evidence type="ECO:0000256" key="4">
    <source>
        <dbReference type="ARBA" id="ARBA00022630"/>
    </source>
</evidence>
<keyword evidence="9 15" id="KW-0418">Kinase</keyword>
<evidence type="ECO:0000256" key="9">
    <source>
        <dbReference type="ARBA" id="ARBA00022777"/>
    </source>
</evidence>
<dbReference type="OrthoDB" id="9803667at2"/>
<evidence type="ECO:0000256" key="13">
    <source>
        <dbReference type="ARBA" id="ARBA00047880"/>
    </source>
</evidence>
<dbReference type="GO" id="GO:0008531">
    <property type="term" value="F:riboflavin kinase activity"/>
    <property type="evidence" value="ECO:0007669"/>
    <property type="project" value="UniProtKB-UniRule"/>
</dbReference>
<dbReference type="InterPro" id="IPR015864">
    <property type="entry name" value="FAD_synthase"/>
</dbReference>
<gene>
    <name evidence="17" type="ORF">CWE06_11295</name>
</gene>
<dbReference type="FunFam" id="3.40.50.620:FF:000021">
    <property type="entry name" value="Riboflavin biosynthesis protein"/>
    <property type="match status" value="1"/>
</dbReference>
<dbReference type="EMBL" id="PIPI01000010">
    <property type="protein sequence ID" value="RUO18232.1"/>
    <property type="molecule type" value="Genomic_DNA"/>
</dbReference>
<comment type="similarity">
    <text evidence="15">Belongs to the ribF family.</text>
</comment>
<evidence type="ECO:0000256" key="14">
    <source>
        <dbReference type="ARBA" id="ARBA00049494"/>
    </source>
</evidence>
<dbReference type="UniPathway" id="UPA00276">
    <property type="reaction ID" value="UER00406"/>
</dbReference>
<dbReference type="PANTHER" id="PTHR22749">
    <property type="entry name" value="RIBOFLAVIN KINASE/FMN ADENYLYLTRANSFERASE"/>
    <property type="match status" value="1"/>
</dbReference>
<accession>A0A432VPZ2</accession>
<evidence type="ECO:0000256" key="7">
    <source>
        <dbReference type="ARBA" id="ARBA00022695"/>
    </source>
</evidence>
<evidence type="ECO:0000259" key="16">
    <source>
        <dbReference type="SMART" id="SM00904"/>
    </source>
</evidence>
<evidence type="ECO:0000256" key="6">
    <source>
        <dbReference type="ARBA" id="ARBA00022679"/>
    </source>
</evidence>
<dbReference type="UniPathway" id="UPA00277">
    <property type="reaction ID" value="UER00407"/>
</dbReference>
<dbReference type="InterPro" id="IPR023465">
    <property type="entry name" value="Riboflavin_kinase_dom_sf"/>
</dbReference>
<evidence type="ECO:0000256" key="1">
    <source>
        <dbReference type="ARBA" id="ARBA00002121"/>
    </source>
</evidence>
<comment type="pathway">
    <text evidence="3 15">Cofactor biosynthesis; FMN biosynthesis; FMN from riboflavin (ATP route): step 1/1.</text>
</comment>
<dbReference type="GO" id="GO:0009398">
    <property type="term" value="P:FMN biosynthetic process"/>
    <property type="evidence" value="ECO:0007669"/>
    <property type="project" value="UniProtKB-UniRule"/>
</dbReference>
<keyword evidence="5 15" id="KW-0288">FMN</keyword>
<dbReference type="Pfam" id="PF06574">
    <property type="entry name" value="FAD_syn"/>
    <property type="match status" value="1"/>
</dbReference>
<dbReference type="AlphaFoldDB" id="A0A432VPZ2"/>
<dbReference type="NCBIfam" id="NF004160">
    <property type="entry name" value="PRK05627.1-3"/>
    <property type="match status" value="1"/>
</dbReference>
<comment type="catalytic activity">
    <reaction evidence="14 15">
        <text>FMN + ATP + H(+) = FAD + diphosphate</text>
        <dbReference type="Rhea" id="RHEA:17237"/>
        <dbReference type="ChEBI" id="CHEBI:15378"/>
        <dbReference type="ChEBI" id="CHEBI:30616"/>
        <dbReference type="ChEBI" id="CHEBI:33019"/>
        <dbReference type="ChEBI" id="CHEBI:57692"/>
        <dbReference type="ChEBI" id="CHEBI:58210"/>
        <dbReference type="EC" id="2.7.7.2"/>
    </reaction>
</comment>
<dbReference type="EC" id="2.7.7.2" evidence="15"/>
<dbReference type="GO" id="GO:0006747">
    <property type="term" value="P:FAD biosynthetic process"/>
    <property type="evidence" value="ECO:0007669"/>
    <property type="project" value="UniProtKB-UniRule"/>
</dbReference>
<keyword evidence="8 15" id="KW-0547">Nucleotide-binding</keyword>
<dbReference type="GO" id="GO:0009231">
    <property type="term" value="P:riboflavin biosynthetic process"/>
    <property type="evidence" value="ECO:0007669"/>
    <property type="project" value="InterPro"/>
</dbReference>
<dbReference type="PIRSF" id="PIRSF004491">
    <property type="entry name" value="FAD_Synth"/>
    <property type="match status" value="1"/>
</dbReference>
<protein>
    <recommendedName>
        <fullName evidence="15">Riboflavin biosynthesis protein</fullName>
    </recommendedName>
    <domain>
        <recommendedName>
            <fullName evidence="15">Riboflavin kinase</fullName>
            <ecNumber evidence="15">2.7.1.26</ecNumber>
        </recommendedName>
        <alternativeName>
            <fullName evidence="15">Flavokinase</fullName>
        </alternativeName>
    </domain>
    <domain>
        <recommendedName>
            <fullName evidence="15">FMN adenylyltransferase</fullName>
            <ecNumber evidence="15">2.7.7.2</ecNumber>
        </recommendedName>
        <alternativeName>
            <fullName evidence="15">FAD pyrophosphorylase</fullName>
        </alternativeName>
        <alternativeName>
            <fullName evidence="15">FAD synthase</fullName>
        </alternativeName>
    </domain>
</protein>
<dbReference type="Gene3D" id="3.40.50.620">
    <property type="entry name" value="HUPs"/>
    <property type="match status" value="1"/>
</dbReference>
<proteinExistence type="inferred from homology"/>
<dbReference type="EC" id="2.7.1.26" evidence="15"/>
<organism evidence="17 18">
    <name type="scientific">Aliidiomarina haloalkalitolerans</name>
    <dbReference type="NCBI Taxonomy" id="859059"/>
    <lineage>
        <taxon>Bacteria</taxon>
        <taxon>Pseudomonadati</taxon>
        <taxon>Pseudomonadota</taxon>
        <taxon>Gammaproteobacteria</taxon>
        <taxon>Alteromonadales</taxon>
        <taxon>Idiomarinaceae</taxon>
        <taxon>Aliidiomarina</taxon>
    </lineage>
</organism>
<dbReference type="Pfam" id="PF01687">
    <property type="entry name" value="Flavokinase"/>
    <property type="match status" value="1"/>
</dbReference>
<feature type="domain" description="Riboflavin kinase" evidence="16">
    <location>
        <begin position="183"/>
        <end position="311"/>
    </location>
</feature>
<comment type="pathway">
    <text evidence="2 15">Cofactor biosynthesis; FAD biosynthesis; FAD from FMN: step 1/1.</text>
</comment>
<evidence type="ECO:0000313" key="18">
    <source>
        <dbReference type="Proteomes" id="UP000288212"/>
    </source>
</evidence>
<evidence type="ECO:0000256" key="11">
    <source>
        <dbReference type="ARBA" id="ARBA00022840"/>
    </source>
</evidence>
<dbReference type="NCBIfam" id="NF004162">
    <property type="entry name" value="PRK05627.1-5"/>
    <property type="match status" value="1"/>
</dbReference>
<dbReference type="GO" id="GO:0005524">
    <property type="term" value="F:ATP binding"/>
    <property type="evidence" value="ECO:0007669"/>
    <property type="project" value="UniProtKB-UniRule"/>
</dbReference>
<keyword evidence="4 15" id="KW-0285">Flavoprotein</keyword>
<keyword evidence="11 15" id="KW-0067">ATP-binding</keyword>
<keyword evidence="18" id="KW-1185">Reference proteome</keyword>
<comment type="caution">
    <text evidence="17">The sequence shown here is derived from an EMBL/GenBank/DDBJ whole genome shotgun (WGS) entry which is preliminary data.</text>
</comment>
<dbReference type="GO" id="GO:0003919">
    <property type="term" value="F:FMN adenylyltransferase activity"/>
    <property type="evidence" value="ECO:0007669"/>
    <property type="project" value="UniProtKB-UniRule"/>
</dbReference>
<dbReference type="SUPFAM" id="SSF82114">
    <property type="entry name" value="Riboflavin kinase-like"/>
    <property type="match status" value="1"/>
</dbReference>
<evidence type="ECO:0000256" key="12">
    <source>
        <dbReference type="ARBA" id="ARBA00023268"/>
    </source>
</evidence>
<dbReference type="InterPro" id="IPR023468">
    <property type="entry name" value="Riboflavin_kinase"/>
</dbReference>
<dbReference type="NCBIfam" id="TIGR00083">
    <property type="entry name" value="ribF"/>
    <property type="match status" value="1"/>
</dbReference>